<dbReference type="GO" id="GO:0005886">
    <property type="term" value="C:plasma membrane"/>
    <property type="evidence" value="ECO:0007669"/>
    <property type="project" value="UniProtKB-SubCell"/>
</dbReference>
<dbReference type="NCBIfam" id="NF009727">
    <property type="entry name" value="PRK13254.1-1"/>
    <property type="match status" value="1"/>
</dbReference>
<dbReference type="Gene3D" id="2.40.50.140">
    <property type="entry name" value="Nucleic acid-binding proteins"/>
    <property type="match status" value="1"/>
</dbReference>
<keyword evidence="5 13" id="KW-0812">Transmembrane</keyword>
<comment type="subcellular location">
    <subcellularLocation>
        <location evidence="1">Cell inner membrane</location>
    </subcellularLocation>
    <subcellularLocation>
        <location evidence="13">Cell membrane</location>
        <topology evidence="13">Single-pass type II membrane protein</topology>
    </subcellularLocation>
</comment>
<reference evidence="15 16" key="1">
    <citation type="submission" date="2018-04" db="EMBL/GenBank/DDBJ databases">
        <title>Thalassorhabdus spongiae gen. nov., sp. nov., isolated from a marine sponge in South-West Iceland.</title>
        <authorList>
            <person name="Knobloch S."/>
            <person name="Daussin A."/>
            <person name="Johannsson R."/>
            <person name="Marteinsson V.T."/>
        </authorList>
    </citation>
    <scope>NUCLEOTIDE SEQUENCE [LARGE SCALE GENOMIC DNA]</scope>
    <source>
        <strain evidence="15 16">Hp12</strain>
    </source>
</reference>
<dbReference type="AlphaFoldDB" id="A0A2V1GQW1"/>
<keyword evidence="2 13" id="KW-1003">Cell membrane</keyword>
<keyword evidence="16" id="KW-1185">Reference proteome</keyword>
<keyword evidence="4 13" id="KW-0349">Heme</keyword>
<dbReference type="PANTHER" id="PTHR34128">
    <property type="entry name" value="CYTOCHROME C-TYPE BIOGENESIS PROTEIN CCME HOMOLOG, MITOCHONDRIAL"/>
    <property type="match status" value="1"/>
</dbReference>
<sequence>MTPKRKKRLTVVMLILFGVGTSVALLLQAFQQGVNLFYTPQQVVQGEAPKGAVFRVGGVVVPDSVNRADDSLKVTFGLTDNKGTITVHYEGILPDLFREGQGIVSLGSLDGKGGFRAQEVLAKHDENYMAPEVVEALGESHIAALKAKAEAAQEDQSLKADAKGFN</sequence>
<comment type="function">
    <text evidence="12 13">Heme chaperone required for the biogenesis of c-type cytochromes. Transiently binds heme delivered by CcmC and transfers the heme to apo-cytochromes in a process facilitated by CcmF and CcmH.</text>
</comment>
<dbReference type="GO" id="GO:0017003">
    <property type="term" value="P:protein-heme linkage"/>
    <property type="evidence" value="ECO:0007669"/>
    <property type="project" value="UniProtKB-UniRule"/>
</dbReference>
<name>A0A2V1GQW1_9GAMM</name>
<gene>
    <name evidence="13" type="primary">ccmE</name>
    <name evidence="13" type="synonym">cycJ</name>
    <name evidence="15" type="ORF">DC094_15530</name>
</gene>
<keyword evidence="10 13" id="KW-0408">Iron</keyword>
<dbReference type="GO" id="GO:0017004">
    <property type="term" value="P:cytochrome complex assembly"/>
    <property type="evidence" value="ECO:0007669"/>
    <property type="project" value="UniProtKB-KW"/>
</dbReference>
<dbReference type="Proteomes" id="UP000244906">
    <property type="component" value="Unassembled WGS sequence"/>
</dbReference>
<keyword evidence="3" id="KW-0997">Cell inner membrane</keyword>
<dbReference type="InterPro" id="IPR036127">
    <property type="entry name" value="CcmE-like_sf"/>
</dbReference>
<keyword evidence="8 13" id="KW-0735">Signal-anchor</keyword>
<evidence type="ECO:0000256" key="6">
    <source>
        <dbReference type="ARBA" id="ARBA00022723"/>
    </source>
</evidence>
<feature type="binding site" description="axial binding residue" evidence="13 14">
    <location>
        <position position="128"/>
    </location>
    <ligand>
        <name>heme</name>
        <dbReference type="ChEBI" id="CHEBI:30413"/>
    </ligand>
    <ligandPart>
        <name>Fe</name>
        <dbReference type="ChEBI" id="CHEBI:18248"/>
    </ligandPart>
</feature>
<evidence type="ECO:0000256" key="10">
    <source>
        <dbReference type="ARBA" id="ARBA00023004"/>
    </source>
</evidence>
<evidence type="ECO:0000256" key="13">
    <source>
        <dbReference type="HAMAP-Rule" id="MF_01959"/>
    </source>
</evidence>
<evidence type="ECO:0000313" key="15">
    <source>
        <dbReference type="EMBL" id="PVZ66679.1"/>
    </source>
</evidence>
<dbReference type="NCBIfam" id="NF009729">
    <property type="entry name" value="PRK13254.1-3"/>
    <property type="match status" value="1"/>
</dbReference>
<keyword evidence="9 13" id="KW-1133">Transmembrane helix</keyword>
<dbReference type="InterPro" id="IPR012340">
    <property type="entry name" value="NA-bd_OB-fold"/>
</dbReference>
<evidence type="ECO:0000256" key="12">
    <source>
        <dbReference type="ARBA" id="ARBA00056663"/>
    </source>
</evidence>
<evidence type="ECO:0000256" key="1">
    <source>
        <dbReference type="ARBA" id="ARBA00004533"/>
    </source>
</evidence>
<evidence type="ECO:0000256" key="2">
    <source>
        <dbReference type="ARBA" id="ARBA00022475"/>
    </source>
</evidence>
<organism evidence="15 16">
    <name type="scientific">Pelagibaculum spongiae</name>
    <dbReference type="NCBI Taxonomy" id="2080658"/>
    <lineage>
        <taxon>Bacteria</taxon>
        <taxon>Pseudomonadati</taxon>
        <taxon>Pseudomonadota</taxon>
        <taxon>Gammaproteobacteria</taxon>
        <taxon>Oceanospirillales</taxon>
        <taxon>Pelagibaculum</taxon>
    </lineage>
</organism>
<feature type="binding site" description="covalent" evidence="13 14">
    <location>
        <position position="124"/>
    </location>
    <ligand>
        <name>heme</name>
        <dbReference type="ChEBI" id="CHEBI:30413"/>
    </ligand>
</feature>
<evidence type="ECO:0000256" key="7">
    <source>
        <dbReference type="ARBA" id="ARBA00022748"/>
    </source>
</evidence>
<keyword evidence="11 13" id="KW-0472">Membrane</keyword>
<dbReference type="NCBIfam" id="NF009731">
    <property type="entry name" value="PRK13254.1-5"/>
    <property type="match status" value="1"/>
</dbReference>
<comment type="similarity">
    <text evidence="13">Belongs to the CcmE/CycJ family.</text>
</comment>
<feature type="topological domain" description="Extracellular" evidence="13">
    <location>
        <begin position="30"/>
        <end position="166"/>
    </location>
</feature>
<evidence type="ECO:0000256" key="3">
    <source>
        <dbReference type="ARBA" id="ARBA00022519"/>
    </source>
</evidence>
<evidence type="ECO:0000256" key="9">
    <source>
        <dbReference type="ARBA" id="ARBA00022989"/>
    </source>
</evidence>
<keyword evidence="7 13" id="KW-0201">Cytochrome c-type biogenesis</keyword>
<dbReference type="PANTHER" id="PTHR34128:SF2">
    <property type="entry name" value="CYTOCHROME C-TYPE BIOGENESIS PROTEIN CCME HOMOLOG, MITOCHONDRIAL"/>
    <property type="match status" value="1"/>
</dbReference>
<dbReference type="OrthoDB" id="9793584at2"/>
<evidence type="ECO:0000256" key="8">
    <source>
        <dbReference type="ARBA" id="ARBA00022968"/>
    </source>
</evidence>
<dbReference type="FunFam" id="2.40.50.140:FF:000104">
    <property type="entry name" value="Cytochrome c-type biogenesis protein CcmE"/>
    <property type="match status" value="1"/>
</dbReference>
<proteinExistence type="inferred from homology"/>
<evidence type="ECO:0000256" key="11">
    <source>
        <dbReference type="ARBA" id="ARBA00023136"/>
    </source>
</evidence>
<evidence type="ECO:0000256" key="5">
    <source>
        <dbReference type="ARBA" id="ARBA00022692"/>
    </source>
</evidence>
<accession>A0A2V1GQW1</accession>
<dbReference type="HAMAP" id="MF_01959">
    <property type="entry name" value="CcmE"/>
    <property type="match status" value="1"/>
</dbReference>
<feature type="topological domain" description="Cytoplasmic" evidence="13">
    <location>
        <begin position="1"/>
        <end position="8"/>
    </location>
</feature>
<dbReference type="InterPro" id="IPR004329">
    <property type="entry name" value="CcmE"/>
</dbReference>
<evidence type="ECO:0000256" key="4">
    <source>
        <dbReference type="ARBA" id="ARBA00022617"/>
    </source>
</evidence>
<comment type="caution">
    <text evidence="15">The sequence shown here is derived from an EMBL/GenBank/DDBJ whole genome shotgun (WGS) entry which is preliminary data.</text>
</comment>
<dbReference type="GO" id="GO:0046872">
    <property type="term" value="F:metal ion binding"/>
    <property type="evidence" value="ECO:0007669"/>
    <property type="project" value="UniProtKB-KW"/>
</dbReference>
<evidence type="ECO:0000256" key="14">
    <source>
        <dbReference type="PIRSR" id="PIRSR604329-50"/>
    </source>
</evidence>
<dbReference type="RefSeq" id="WP_116688043.1">
    <property type="nucleotide sequence ID" value="NZ_CAWNYD010000007.1"/>
</dbReference>
<dbReference type="SUPFAM" id="SSF82093">
    <property type="entry name" value="Heme chaperone CcmE"/>
    <property type="match status" value="1"/>
</dbReference>
<protein>
    <recommendedName>
        <fullName evidence="13">Cytochrome c-type biogenesis protein CcmE</fullName>
    </recommendedName>
    <alternativeName>
        <fullName evidence="13">Cytochrome c maturation protein E</fullName>
    </alternativeName>
    <alternativeName>
        <fullName evidence="13">Heme chaperone CcmE</fullName>
    </alternativeName>
</protein>
<keyword evidence="6 13" id="KW-0479">Metal-binding</keyword>
<dbReference type="GO" id="GO:0020037">
    <property type="term" value="F:heme binding"/>
    <property type="evidence" value="ECO:0007669"/>
    <property type="project" value="InterPro"/>
</dbReference>
<dbReference type="Pfam" id="PF03100">
    <property type="entry name" value="CcmE"/>
    <property type="match status" value="1"/>
</dbReference>
<dbReference type="EMBL" id="QDDL01000007">
    <property type="protein sequence ID" value="PVZ66679.1"/>
    <property type="molecule type" value="Genomic_DNA"/>
</dbReference>
<evidence type="ECO:0000313" key="16">
    <source>
        <dbReference type="Proteomes" id="UP000244906"/>
    </source>
</evidence>